<dbReference type="EMBL" id="HACG01005196">
    <property type="protein sequence ID" value="CEK52061.1"/>
    <property type="molecule type" value="Transcribed_RNA"/>
</dbReference>
<dbReference type="AlphaFoldDB" id="A0A0B6Y9D8"/>
<sequence>MESYTFASVTKRQSYKMACHGEHGIILYIFIFQTTCVQIIYVLQRQNVKVKLHIYFELQNA</sequence>
<proteinExistence type="predicted"/>
<dbReference type="EMBL" id="HACG01005195">
    <property type="protein sequence ID" value="CEK52060.1"/>
    <property type="molecule type" value="Transcribed_RNA"/>
</dbReference>
<feature type="transmembrane region" description="Helical" evidence="1">
    <location>
        <begin position="25"/>
        <end position="43"/>
    </location>
</feature>
<organism evidence="2">
    <name type="scientific">Arion vulgaris</name>
    <dbReference type="NCBI Taxonomy" id="1028688"/>
    <lineage>
        <taxon>Eukaryota</taxon>
        <taxon>Metazoa</taxon>
        <taxon>Spiralia</taxon>
        <taxon>Lophotrochozoa</taxon>
        <taxon>Mollusca</taxon>
        <taxon>Gastropoda</taxon>
        <taxon>Heterobranchia</taxon>
        <taxon>Euthyneura</taxon>
        <taxon>Panpulmonata</taxon>
        <taxon>Eupulmonata</taxon>
        <taxon>Stylommatophora</taxon>
        <taxon>Helicina</taxon>
        <taxon>Arionoidea</taxon>
        <taxon>Arionidae</taxon>
        <taxon>Arion</taxon>
    </lineage>
</organism>
<gene>
    <name evidence="2" type="primary">ORF15353</name>
    <name evidence="3" type="synonym">ORF15358</name>
</gene>
<evidence type="ECO:0000313" key="2">
    <source>
        <dbReference type="EMBL" id="CEK52060.1"/>
    </source>
</evidence>
<evidence type="ECO:0000313" key="3">
    <source>
        <dbReference type="EMBL" id="CEK52061.1"/>
    </source>
</evidence>
<name>A0A0B6Y9D8_9EUPU</name>
<protein>
    <submittedName>
        <fullName evidence="2">Uncharacterized protein</fullName>
    </submittedName>
</protein>
<keyword evidence="1" id="KW-0812">Transmembrane</keyword>
<reference evidence="2" key="1">
    <citation type="submission" date="2014-12" db="EMBL/GenBank/DDBJ databases">
        <title>Insight into the proteome of Arion vulgaris.</title>
        <authorList>
            <person name="Aradska J."/>
            <person name="Bulat T."/>
            <person name="Smidak R."/>
            <person name="Sarate P."/>
            <person name="Gangsoo J."/>
            <person name="Sialana F."/>
            <person name="Bilban M."/>
            <person name="Lubec G."/>
        </authorList>
    </citation>
    <scope>NUCLEOTIDE SEQUENCE</scope>
    <source>
        <tissue evidence="2">Skin</tissue>
    </source>
</reference>
<keyword evidence="1" id="KW-0472">Membrane</keyword>
<evidence type="ECO:0000256" key="1">
    <source>
        <dbReference type="SAM" id="Phobius"/>
    </source>
</evidence>
<accession>A0A0B6Y9D8</accession>
<keyword evidence="1" id="KW-1133">Transmembrane helix</keyword>